<dbReference type="InterPro" id="IPR024168">
    <property type="entry name" value="Catalase_SrpA-type_pred"/>
</dbReference>
<keyword evidence="4 7" id="KW-0479">Metal-binding</keyword>
<feature type="active site" evidence="8">
    <location>
        <position position="30"/>
    </location>
</feature>
<dbReference type="SMART" id="SM01060">
    <property type="entry name" value="Catalase"/>
    <property type="match status" value="1"/>
</dbReference>
<dbReference type="InterPro" id="IPR018028">
    <property type="entry name" value="Catalase"/>
</dbReference>
<evidence type="ECO:0000256" key="7">
    <source>
        <dbReference type="PIRNR" id="PIRNR000296"/>
    </source>
</evidence>
<dbReference type="GO" id="GO:0042744">
    <property type="term" value="P:hydrogen peroxide catabolic process"/>
    <property type="evidence" value="ECO:0007669"/>
    <property type="project" value="TreeGrafter"/>
</dbReference>
<dbReference type="GO" id="GO:0005737">
    <property type="term" value="C:cytoplasm"/>
    <property type="evidence" value="ECO:0007669"/>
    <property type="project" value="TreeGrafter"/>
</dbReference>
<dbReference type="RefSeq" id="WP_018395276.1">
    <property type="nucleotide sequence ID" value="NZ_LQWZ01000038.1"/>
</dbReference>
<dbReference type="PANTHER" id="PTHR11465">
    <property type="entry name" value="CATALASE"/>
    <property type="match status" value="1"/>
</dbReference>
<name>A0A177KGN4_9BACI</name>
<dbReference type="Pfam" id="PF00199">
    <property type="entry name" value="Catalase"/>
    <property type="match status" value="1"/>
</dbReference>
<dbReference type="GO" id="GO:0004096">
    <property type="term" value="F:catalase activity"/>
    <property type="evidence" value="ECO:0007669"/>
    <property type="project" value="InterPro"/>
</dbReference>
<sequence length="303" mass="34335">MKLNKPELAKQAVDSIENMAGTFPGYRRAHAKGVYCQAIFTPNGNATPYTTAAHLQKKEVKALVRFSDSSPNPNMVDILSPVKGMSVQFQLPDGNVTNLVSATVPVFITKTPEVFVEMLRTLGDKSSLRDIVKMLINYPESRAAFHIMKKLRPFISYSTSRYFPIHAFYFINEKGEQQGIKYEWEPDDNVNIKTKKEAVMHPVDYLDEELENRMATGPIGFRLNIWLGEKGDSVNDSTVMWPDERKKITLGHLSITNKLEHQADDVVFDPTVMTNGIACTDDPVLHFRREVYSVSFDRRSKGK</sequence>
<organism evidence="11 12">
    <name type="scientific">Domibacillus aminovorans</name>
    <dbReference type="NCBI Taxonomy" id="29332"/>
    <lineage>
        <taxon>Bacteria</taxon>
        <taxon>Bacillati</taxon>
        <taxon>Bacillota</taxon>
        <taxon>Bacilli</taxon>
        <taxon>Bacillales</taxon>
        <taxon>Bacillaceae</taxon>
        <taxon>Domibacillus</taxon>
    </lineage>
</organism>
<dbReference type="PROSITE" id="PS51402">
    <property type="entry name" value="CATALASE_3"/>
    <property type="match status" value="1"/>
</dbReference>
<proteinExistence type="inferred from homology"/>
<keyword evidence="3 7" id="KW-0349">Heme</keyword>
<comment type="cofactor">
    <cofactor evidence="7">
        <name>heme</name>
        <dbReference type="ChEBI" id="CHEBI:30413"/>
    </cofactor>
</comment>
<accession>A0A177KGN4</accession>
<gene>
    <name evidence="11" type="ORF">AWH48_14195</name>
</gene>
<keyword evidence="6 7" id="KW-0408">Iron</keyword>
<dbReference type="GO" id="GO:0020037">
    <property type="term" value="F:heme binding"/>
    <property type="evidence" value="ECO:0007669"/>
    <property type="project" value="InterPro"/>
</dbReference>
<dbReference type="OrthoDB" id="255727at2"/>
<comment type="caution">
    <text evidence="11">The sequence shown here is derived from an EMBL/GenBank/DDBJ whole genome shotgun (WGS) entry which is preliminary data.</text>
</comment>
<evidence type="ECO:0000256" key="6">
    <source>
        <dbReference type="ARBA" id="ARBA00023004"/>
    </source>
</evidence>
<dbReference type="AlphaFoldDB" id="A0A177KGN4"/>
<evidence type="ECO:0000256" key="8">
    <source>
        <dbReference type="PIRSR" id="PIRSR000296-1"/>
    </source>
</evidence>
<dbReference type="Gene3D" id="2.40.180.10">
    <property type="entry name" value="Catalase core domain"/>
    <property type="match status" value="1"/>
</dbReference>
<dbReference type="CDD" id="cd08153">
    <property type="entry name" value="srpA_like"/>
    <property type="match status" value="1"/>
</dbReference>
<evidence type="ECO:0000313" key="12">
    <source>
        <dbReference type="Proteomes" id="UP000077271"/>
    </source>
</evidence>
<dbReference type="GO" id="GO:0042542">
    <property type="term" value="P:response to hydrogen peroxide"/>
    <property type="evidence" value="ECO:0007669"/>
    <property type="project" value="TreeGrafter"/>
</dbReference>
<feature type="domain" description="Catalase core" evidence="10">
    <location>
        <begin position="8"/>
        <end position="303"/>
    </location>
</feature>
<protein>
    <recommendedName>
        <fullName evidence="7">Catalase-related peroxidase</fullName>
        <ecNumber evidence="7">1.11.1.-</ecNumber>
    </recommendedName>
</protein>
<dbReference type="SUPFAM" id="SSF56634">
    <property type="entry name" value="Heme-dependent catalase-like"/>
    <property type="match status" value="1"/>
</dbReference>
<evidence type="ECO:0000256" key="4">
    <source>
        <dbReference type="ARBA" id="ARBA00022723"/>
    </source>
</evidence>
<evidence type="ECO:0000256" key="9">
    <source>
        <dbReference type="PIRSR" id="PIRSR000296-2"/>
    </source>
</evidence>
<dbReference type="PIRSF" id="PIRSF000296">
    <property type="entry name" value="SrpA"/>
    <property type="match status" value="1"/>
</dbReference>
<dbReference type="EMBL" id="LQWZ01000038">
    <property type="protein sequence ID" value="OAH52548.1"/>
    <property type="molecule type" value="Genomic_DNA"/>
</dbReference>
<comment type="similarity">
    <text evidence="1 7">Belongs to the catalase family.</text>
</comment>
<evidence type="ECO:0000256" key="1">
    <source>
        <dbReference type="ARBA" id="ARBA00005329"/>
    </source>
</evidence>
<keyword evidence="2 7" id="KW-0575">Peroxidase</keyword>
<evidence type="ECO:0000259" key="10">
    <source>
        <dbReference type="SMART" id="SM01060"/>
    </source>
</evidence>
<evidence type="ECO:0000313" key="11">
    <source>
        <dbReference type="EMBL" id="OAH52548.1"/>
    </source>
</evidence>
<dbReference type="Gene3D" id="1.20.1280.120">
    <property type="match status" value="1"/>
</dbReference>
<evidence type="ECO:0000256" key="2">
    <source>
        <dbReference type="ARBA" id="ARBA00022559"/>
    </source>
</evidence>
<reference evidence="11 12" key="1">
    <citation type="submission" date="2016-01" db="EMBL/GenBank/DDBJ databases">
        <title>Investigation of taxonomic status of Bacillus aminovorans.</title>
        <authorList>
            <person name="Verma A."/>
            <person name="Pal Y."/>
            <person name="Krishnamurthi S."/>
        </authorList>
    </citation>
    <scope>NUCLEOTIDE SEQUENCE [LARGE SCALE GENOMIC DNA]</scope>
    <source>
        <strain evidence="11 12">DSM 4337</strain>
    </source>
</reference>
<feature type="binding site" description="axial binding residue" evidence="9">
    <location>
        <position position="292"/>
    </location>
    <ligand>
        <name>heme</name>
        <dbReference type="ChEBI" id="CHEBI:30413"/>
    </ligand>
    <ligandPart>
        <name>Fe</name>
        <dbReference type="ChEBI" id="CHEBI:18248"/>
    </ligandPart>
</feature>
<dbReference type="InterPro" id="IPR011614">
    <property type="entry name" value="Catalase_core"/>
</dbReference>
<dbReference type="Proteomes" id="UP000077271">
    <property type="component" value="Unassembled WGS sequence"/>
</dbReference>
<keyword evidence="5 7" id="KW-0560">Oxidoreductase</keyword>
<dbReference type="EC" id="1.11.1.-" evidence="7"/>
<dbReference type="PANTHER" id="PTHR11465:SF9">
    <property type="entry name" value="CATALASE"/>
    <property type="match status" value="1"/>
</dbReference>
<evidence type="ECO:0000256" key="5">
    <source>
        <dbReference type="ARBA" id="ARBA00023002"/>
    </source>
</evidence>
<dbReference type="GO" id="GO:0046872">
    <property type="term" value="F:metal ion binding"/>
    <property type="evidence" value="ECO:0007669"/>
    <property type="project" value="UniProtKB-KW"/>
</dbReference>
<dbReference type="InterPro" id="IPR020835">
    <property type="entry name" value="Catalase_sf"/>
</dbReference>
<comment type="function">
    <text evidence="7">Has an organic peroxide-dependent peroxidase activity.</text>
</comment>
<evidence type="ECO:0000256" key="3">
    <source>
        <dbReference type="ARBA" id="ARBA00022617"/>
    </source>
</evidence>